<accession>A0ABQ8TVX3</accession>
<proteinExistence type="predicted"/>
<comment type="caution">
    <text evidence="1">The sequence shown here is derived from an EMBL/GenBank/DDBJ whole genome shotgun (WGS) entry which is preliminary data.</text>
</comment>
<keyword evidence="2" id="KW-1185">Reference proteome</keyword>
<name>A0ABQ8TVX3_PERAM</name>
<sequence>MTSRAPSNALLRRVLTTLENLSMPLVNREGLELNGLLQLLVYADDVNMLGANPETIRENTGILLEASKEYHRTPVVEGGSKRRFRVSVINPKLFLLHDGAQHDAYRLPFANFSEC</sequence>
<evidence type="ECO:0000313" key="2">
    <source>
        <dbReference type="Proteomes" id="UP001148838"/>
    </source>
</evidence>
<gene>
    <name evidence="1" type="ORF">ANN_01883</name>
</gene>
<dbReference type="Proteomes" id="UP001148838">
    <property type="component" value="Unassembled WGS sequence"/>
</dbReference>
<protein>
    <recommendedName>
        <fullName evidence="3">Reverse transcriptase domain-containing protein</fullName>
    </recommendedName>
</protein>
<dbReference type="EMBL" id="JAJSOF020000003">
    <property type="protein sequence ID" value="KAJ4450458.1"/>
    <property type="molecule type" value="Genomic_DNA"/>
</dbReference>
<organism evidence="1 2">
    <name type="scientific">Periplaneta americana</name>
    <name type="common">American cockroach</name>
    <name type="synonym">Blatta americana</name>
    <dbReference type="NCBI Taxonomy" id="6978"/>
    <lineage>
        <taxon>Eukaryota</taxon>
        <taxon>Metazoa</taxon>
        <taxon>Ecdysozoa</taxon>
        <taxon>Arthropoda</taxon>
        <taxon>Hexapoda</taxon>
        <taxon>Insecta</taxon>
        <taxon>Pterygota</taxon>
        <taxon>Neoptera</taxon>
        <taxon>Polyneoptera</taxon>
        <taxon>Dictyoptera</taxon>
        <taxon>Blattodea</taxon>
        <taxon>Blattoidea</taxon>
        <taxon>Blattidae</taxon>
        <taxon>Blattinae</taxon>
        <taxon>Periplaneta</taxon>
    </lineage>
</organism>
<evidence type="ECO:0000313" key="1">
    <source>
        <dbReference type="EMBL" id="KAJ4450458.1"/>
    </source>
</evidence>
<reference evidence="1 2" key="1">
    <citation type="journal article" date="2022" name="Allergy">
        <title>Genome assembly and annotation of Periplaneta americana reveal a comprehensive cockroach allergen profile.</title>
        <authorList>
            <person name="Wang L."/>
            <person name="Xiong Q."/>
            <person name="Saelim N."/>
            <person name="Wang L."/>
            <person name="Nong W."/>
            <person name="Wan A.T."/>
            <person name="Shi M."/>
            <person name="Liu X."/>
            <person name="Cao Q."/>
            <person name="Hui J.H.L."/>
            <person name="Sookrung N."/>
            <person name="Leung T.F."/>
            <person name="Tungtrongchitr A."/>
            <person name="Tsui S.K.W."/>
        </authorList>
    </citation>
    <scope>NUCLEOTIDE SEQUENCE [LARGE SCALE GENOMIC DNA]</scope>
    <source>
        <strain evidence="1">PWHHKU_190912</strain>
    </source>
</reference>
<evidence type="ECO:0008006" key="3">
    <source>
        <dbReference type="Google" id="ProtNLM"/>
    </source>
</evidence>